<evidence type="ECO:0000313" key="6">
    <source>
        <dbReference type="EMBL" id="WEK05817.1"/>
    </source>
</evidence>
<dbReference type="Gene3D" id="2.160.10.10">
    <property type="entry name" value="Hexapeptide repeat proteins"/>
    <property type="match status" value="1"/>
</dbReference>
<dbReference type="PANTHER" id="PTHR23416">
    <property type="entry name" value="SIALIC ACID SYNTHASE-RELATED"/>
    <property type="match status" value="1"/>
</dbReference>
<dbReference type="EMBL" id="CP119312">
    <property type="protein sequence ID" value="WEK05817.1"/>
    <property type="molecule type" value="Genomic_DNA"/>
</dbReference>
<name>A0AAJ5VWQ2_9HYPH</name>
<comment type="similarity">
    <text evidence="1">Belongs to the transferase hexapeptide repeat family.</text>
</comment>
<dbReference type="Pfam" id="PF00132">
    <property type="entry name" value="Hexapep"/>
    <property type="match status" value="1"/>
</dbReference>
<keyword evidence="3" id="KW-0677">Repeat</keyword>
<dbReference type="GO" id="GO:0008374">
    <property type="term" value="F:O-acyltransferase activity"/>
    <property type="evidence" value="ECO:0007669"/>
    <property type="project" value="TreeGrafter"/>
</dbReference>
<dbReference type="InterPro" id="IPR051159">
    <property type="entry name" value="Hexapeptide_acetyltransf"/>
</dbReference>
<feature type="region of interest" description="Disordered" evidence="5">
    <location>
        <begin position="197"/>
        <end position="217"/>
    </location>
</feature>
<evidence type="ECO:0000256" key="2">
    <source>
        <dbReference type="ARBA" id="ARBA00022679"/>
    </source>
</evidence>
<dbReference type="InterPro" id="IPR001451">
    <property type="entry name" value="Hexapep"/>
</dbReference>
<dbReference type="AlphaFoldDB" id="A0AAJ5VWQ2"/>
<evidence type="ECO:0000256" key="5">
    <source>
        <dbReference type="SAM" id="MobiDB-lite"/>
    </source>
</evidence>
<evidence type="ECO:0000313" key="7">
    <source>
        <dbReference type="Proteomes" id="UP001217476"/>
    </source>
</evidence>
<reference evidence="6" key="1">
    <citation type="submission" date="2023-03" db="EMBL/GenBank/DDBJ databases">
        <title>Andean soil-derived lignocellulolytic bacterial consortium as a source of novel taxa and putative plastic-active enzymes.</title>
        <authorList>
            <person name="Diaz-Garcia L."/>
            <person name="Chuvochina M."/>
            <person name="Feuerriegel G."/>
            <person name="Bunk B."/>
            <person name="Sproer C."/>
            <person name="Streit W.R."/>
            <person name="Rodriguez L.M."/>
            <person name="Overmann J."/>
            <person name="Jimenez D.J."/>
        </authorList>
    </citation>
    <scope>NUCLEOTIDE SEQUENCE</scope>
    <source>
        <strain evidence="6">MAG 4196</strain>
    </source>
</reference>
<keyword evidence="2" id="KW-0808">Transferase</keyword>
<proteinExistence type="inferred from homology"/>
<protein>
    <submittedName>
        <fullName evidence="6">Acyltransferase</fullName>
    </submittedName>
</protein>
<evidence type="ECO:0000256" key="3">
    <source>
        <dbReference type="ARBA" id="ARBA00022737"/>
    </source>
</evidence>
<sequence>MIRLLRDRALNEGKSVRLWRKFGSPSIQDWGEYLKRHGNFHSFGEGNWINPAAFFADPVSTCIGNNVHIAGGFFTCHDGSVNMINLALGTKLDSVAPIRIHDDVFIGAHTIILPGVSIGPRAVIGAGAVVSRDVPENSVAVGSPAKVVASLDDYIEKLRARNLDYPWRGLIEQRVGEHDPALEPELQRLRKQHWFGPHPWQAKSARRPGTRPSTAAP</sequence>
<dbReference type="Proteomes" id="UP001217476">
    <property type="component" value="Chromosome"/>
</dbReference>
<dbReference type="InterPro" id="IPR018357">
    <property type="entry name" value="Hexapep_transf_CS"/>
</dbReference>
<dbReference type="SUPFAM" id="SSF51161">
    <property type="entry name" value="Trimeric LpxA-like enzymes"/>
    <property type="match status" value="1"/>
</dbReference>
<organism evidence="6 7">
    <name type="scientific">Candidatus Devosia phytovorans</name>
    <dbReference type="NCBI Taxonomy" id="3121372"/>
    <lineage>
        <taxon>Bacteria</taxon>
        <taxon>Pseudomonadati</taxon>
        <taxon>Pseudomonadota</taxon>
        <taxon>Alphaproteobacteria</taxon>
        <taxon>Hyphomicrobiales</taxon>
        <taxon>Devosiaceae</taxon>
        <taxon>Devosia</taxon>
    </lineage>
</organism>
<dbReference type="CDD" id="cd04647">
    <property type="entry name" value="LbH_MAT_like"/>
    <property type="match status" value="1"/>
</dbReference>
<dbReference type="PANTHER" id="PTHR23416:SF23">
    <property type="entry name" value="ACETYLTRANSFERASE C18B11.09C-RELATED"/>
    <property type="match status" value="1"/>
</dbReference>
<accession>A0AAJ5VWQ2</accession>
<keyword evidence="4 6" id="KW-0012">Acyltransferase</keyword>
<gene>
    <name evidence="6" type="ORF">P0Y65_06050</name>
</gene>
<dbReference type="InterPro" id="IPR011004">
    <property type="entry name" value="Trimer_LpxA-like_sf"/>
</dbReference>
<evidence type="ECO:0000256" key="4">
    <source>
        <dbReference type="ARBA" id="ARBA00023315"/>
    </source>
</evidence>
<evidence type="ECO:0000256" key="1">
    <source>
        <dbReference type="ARBA" id="ARBA00007274"/>
    </source>
</evidence>
<dbReference type="PROSITE" id="PS00101">
    <property type="entry name" value="HEXAPEP_TRANSFERASES"/>
    <property type="match status" value="1"/>
</dbReference>